<keyword evidence="3 5" id="KW-0378">Hydrolase</keyword>
<dbReference type="GO" id="GO:0004252">
    <property type="term" value="F:serine-type endopeptidase activity"/>
    <property type="evidence" value="ECO:0007669"/>
    <property type="project" value="UniProtKB-UniRule"/>
</dbReference>
<feature type="signal peptide" evidence="8">
    <location>
        <begin position="1"/>
        <end position="18"/>
    </location>
</feature>
<feature type="domain" description="Peptidase S8/S53" evidence="9">
    <location>
        <begin position="157"/>
        <end position="393"/>
    </location>
</feature>
<organism evidence="10 11">
    <name type="scientific">Ophiocordyceps sinensis</name>
    <dbReference type="NCBI Taxonomy" id="72228"/>
    <lineage>
        <taxon>Eukaryota</taxon>
        <taxon>Fungi</taxon>
        <taxon>Dikarya</taxon>
        <taxon>Ascomycota</taxon>
        <taxon>Pezizomycotina</taxon>
        <taxon>Sordariomycetes</taxon>
        <taxon>Hypocreomycetidae</taxon>
        <taxon>Hypocreales</taxon>
        <taxon>Ophiocordycipitaceae</taxon>
        <taxon>Ophiocordyceps</taxon>
    </lineage>
</organism>
<dbReference type="InterPro" id="IPR036852">
    <property type="entry name" value="Peptidase_S8/S53_dom_sf"/>
</dbReference>
<dbReference type="Proteomes" id="UP000557566">
    <property type="component" value="Unassembled WGS sequence"/>
</dbReference>
<dbReference type="Gene3D" id="3.40.50.200">
    <property type="entry name" value="Peptidase S8/S53 domain"/>
    <property type="match status" value="1"/>
</dbReference>
<feature type="active site" description="Charge relay system" evidence="5">
    <location>
        <position position="166"/>
    </location>
</feature>
<evidence type="ECO:0000313" key="10">
    <source>
        <dbReference type="EMBL" id="KAF4505600.1"/>
    </source>
</evidence>
<dbReference type="SUPFAM" id="SSF52743">
    <property type="entry name" value="Subtilisin-like"/>
    <property type="match status" value="1"/>
</dbReference>
<proteinExistence type="inferred from homology"/>
<comment type="similarity">
    <text evidence="1 5 6">Belongs to the peptidase S8 family.</text>
</comment>
<feature type="region of interest" description="Disordered" evidence="7">
    <location>
        <begin position="394"/>
        <end position="448"/>
    </location>
</feature>
<reference evidence="10 11" key="1">
    <citation type="journal article" date="2020" name="Genome Biol. Evol.">
        <title>A new high-quality draft genome assembly of the Chinese cordyceps Ophiocordyceps sinensis.</title>
        <authorList>
            <person name="Shu R."/>
            <person name="Zhang J."/>
            <person name="Meng Q."/>
            <person name="Zhang H."/>
            <person name="Zhou G."/>
            <person name="Li M."/>
            <person name="Wu P."/>
            <person name="Zhao Y."/>
            <person name="Chen C."/>
            <person name="Qin Q."/>
        </authorList>
    </citation>
    <scope>NUCLEOTIDE SEQUENCE [LARGE SCALE GENOMIC DNA]</scope>
    <source>
        <strain evidence="10 11">IOZ07</strain>
    </source>
</reference>
<dbReference type="InterPro" id="IPR034193">
    <property type="entry name" value="PCSK9_ProteinaseK-like"/>
</dbReference>
<dbReference type="AlphaFoldDB" id="A0A8H4PNX1"/>
<sequence length="448" mass="46640">MAPSLSSLFIAMLPLVSGLPDLSPATVKITNDDSPNKMENSWLLVWKNALADDAIKARRDDFAATLRKRNLGKRDVNGNTIPMEAIHYDIGSLRMTVCNADAKTMNLMVSNAIDAVDYVEANEWIDMFRTENETEAPPAVNATAVADGAEASPGEDGEGTVVYIVDTGINVNHVAFEDRATMIANLVRGESEQDLNGHGTHCAGSAAGKEIGVATKALIRGVKVLNAKGSGGGDSIIGGFRAACNDVKKNGFEGKCVVSMSLGTGRSNAINNAAKQMGQCGCAIVVAAGNDGKDASTVSPASSDDVITVGATDARTNQLAAFSNTGPLVDISTNGVNVISADANDITGTKELTGTSMSAPQIAGIALVALNDVDLDCTIDCTDRMRDFLQKKAQQEKPIAISSGDSDTTPLQIDATDKAPTDPDGPTPISKKGQQGKQGKKQTGQKGR</sequence>
<keyword evidence="8" id="KW-0732">Signal</keyword>
<evidence type="ECO:0000313" key="11">
    <source>
        <dbReference type="Proteomes" id="UP000557566"/>
    </source>
</evidence>
<evidence type="ECO:0000256" key="2">
    <source>
        <dbReference type="ARBA" id="ARBA00022670"/>
    </source>
</evidence>
<dbReference type="InterPro" id="IPR000209">
    <property type="entry name" value="Peptidase_S8/S53_dom"/>
</dbReference>
<evidence type="ECO:0000256" key="3">
    <source>
        <dbReference type="ARBA" id="ARBA00022801"/>
    </source>
</evidence>
<dbReference type="PROSITE" id="PS00138">
    <property type="entry name" value="SUBTILASE_SER"/>
    <property type="match status" value="1"/>
</dbReference>
<name>A0A8H4PNX1_9HYPO</name>
<dbReference type="Pfam" id="PF00082">
    <property type="entry name" value="Peptidase_S8"/>
    <property type="match status" value="1"/>
</dbReference>
<dbReference type="InterPro" id="IPR015500">
    <property type="entry name" value="Peptidase_S8_subtilisin-rel"/>
</dbReference>
<dbReference type="InterPro" id="IPR050131">
    <property type="entry name" value="Peptidase_S8_subtilisin-like"/>
</dbReference>
<evidence type="ECO:0000256" key="8">
    <source>
        <dbReference type="SAM" id="SignalP"/>
    </source>
</evidence>
<keyword evidence="2 5" id="KW-0645">Protease</keyword>
<dbReference type="PROSITE" id="PS51892">
    <property type="entry name" value="SUBTILASE"/>
    <property type="match status" value="1"/>
</dbReference>
<keyword evidence="11" id="KW-1185">Reference proteome</keyword>
<dbReference type="PANTHER" id="PTHR43806:SF11">
    <property type="entry name" value="CEREVISIN-RELATED"/>
    <property type="match status" value="1"/>
</dbReference>
<dbReference type="PROSITE" id="PS00137">
    <property type="entry name" value="SUBTILASE_HIS"/>
    <property type="match status" value="1"/>
</dbReference>
<feature type="active site" description="Charge relay system" evidence="5">
    <location>
        <position position="198"/>
    </location>
</feature>
<evidence type="ECO:0000259" key="9">
    <source>
        <dbReference type="Pfam" id="PF00082"/>
    </source>
</evidence>
<evidence type="ECO:0000256" key="6">
    <source>
        <dbReference type="RuleBase" id="RU003355"/>
    </source>
</evidence>
<evidence type="ECO:0000256" key="4">
    <source>
        <dbReference type="ARBA" id="ARBA00022825"/>
    </source>
</evidence>
<dbReference type="InterPro" id="IPR023828">
    <property type="entry name" value="Peptidase_S8_Ser-AS"/>
</dbReference>
<feature type="active site" description="Charge relay system" evidence="5">
    <location>
        <position position="356"/>
    </location>
</feature>
<dbReference type="InterPro" id="IPR022398">
    <property type="entry name" value="Peptidase_S8_His-AS"/>
</dbReference>
<evidence type="ECO:0000256" key="5">
    <source>
        <dbReference type="PROSITE-ProRule" id="PRU01240"/>
    </source>
</evidence>
<keyword evidence="4 5" id="KW-0720">Serine protease</keyword>
<dbReference type="OrthoDB" id="206201at2759"/>
<dbReference type="CDD" id="cd04077">
    <property type="entry name" value="Peptidases_S8_PCSK9_ProteinaseK_like"/>
    <property type="match status" value="1"/>
</dbReference>
<evidence type="ECO:0000256" key="1">
    <source>
        <dbReference type="ARBA" id="ARBA00011073"/>
    </source>
</evidence>
<dbReference type="GO" id="GO:0006508">
    <property type="term" value="P:proteolysis"/>
    <property type="evidence" value="ECO:0007669"/>
    <property type="project" value="UniProtKB-KW"/>
</dbReference>
<accession>A0A8H4PNX1</accession>
<protein>
    <recommendedName>
        <fullName evidence="9">Peptidase S8/S53 domain-containing protein</fullName>
    </recommendedName>
</protein>
<dbReference type="PROSITE" id="PS00136">
    <property type="entry name" value="SUBTILASE_ASP"/>
    <property type="match status" value="1"/>
</dbReference>
<gene>
    <name evidence="10" type="ORF">G6O67_007531</name>
</gene>
<dbReference type="InterPro" id="IPR023827">
    <property type="entry name" value="Peptidase_S8_Asp-AS"/>
</dbReference>
<comment type="caution">
    <text evidence="10">The sequence shown here is derived from an EMBL/GenBank/DDBJ whole genome shotgun (WGS) entry which is preliminary data.</text>
</comment>
<dbReference type="PRINTS" id="PR00723">
    <property type="entry name" value="SUBTILISIN"/>
</dbReference>
<feature type="compositionally biased region" description="Low complexity" evidence="7">
    <location>
        <begin position="431"/>
        <end position="448"/>
    </location>
</feature>
<feature type="chain" id="PRO_5034331320" description="Peptidase S8/S53 domain-containing protein" evidence="8">
    <location>
        <begin position="19"/>
        <end position="448"/>
    </location>
</feature>
<evidence type="ECO:0000256" key="7">
    <source>
        <dbReference type="SAM" id="MobiDB-lite"/>
    </source>
</evidence>
<dbReference type="PANTHER" id="PTHR43806">
    <property type="entry name" value="PEPTIDASE S8"/>
    <property type="match status" value="1"/>
</dbReference>
<dbReference type="EMBL" id="JAAVMX010000008">
    <property type="protein sequence ID" value="KAF4505600.1"/>
    <property type="molecule type" value="Genomic_DNA"/>
</dbReference>